<name>A0A7M7N787_STRPU</name>
<evidence type="ECO:0000256" key="1">
    <source>
        <dbReference type="ARBA" id="ARBA00000707"/>
    </source>
</evidence>
<keyword evidence="6" id="KW-0788">Thiol protease</keyword>
<dbReference type="GO" id="GO:0004843">
    <property type="term" value="F:cysteine-type deubiquitinase activity"/>
    <property type="evidence" value="ECO:0000318"/>
    <property type="project" value="GO_Central"/>
</dbReference>
<feature type="region of interest" description="Disordered" evidence="7">
    <location>
        <begin position="82"/>
        <end position="112"/>
    </location>
</feature>
<dbReference type="CDD" id="cd22761">
    <property type="entry name" value="OTU_OTUD6"/>
    <property type="match status" value="1"/>
</dbReference>
<reference evidence="9" key="2">
    <citation type="submission" date="2021-01" db="UniProtKB">
        <authorList>
            <consortium name="EnsemblMetazoa"/>
        </authorList>
    </citation>
    <scope>IDENTIFICATION</scope>
</reference>
<dbReference type="InterPro" id="IPR003323">
    <property type="entry name" value="OTU_dom"/>
</dbReference>
<evidence type="ECO:0000256" key="5">
    <source>
        <dbReference type="ARBA" id="ARBA00022801"/>
    </source>
</evidence>
<dbReference type="Proteomes" id="UP000007110">
    <property type="component" value="Unassembled WGS sequence"/>
</dbReference>
<dbReference type="InterPro" id="IPR050704">
    <property type="entry name" value="Peptidase_C85-like"/>
</dbReference>
<feature type="compositionally biased region" description="Basic and acidic residues" evidence="7">
    <location>
        <begin position="1"/>
        <end position="18"/>
    </location>
</feature>
<feature type="domain" description="OTU" evidence="8">
    <location>
        <begin position="145"/>
        <end position="282"/>
    </location>
</feature>
<organism evidence="9 10">
    <name type="scientific">Strongylocentrotus purpuratus</name>
    <name type="common">Purple sea urchin</name>
    <dbReference type="NCBI Taxonomy" id="7668"/>
    <lineage>
        <taxon>Eukaryota</taxon>
        <taxon>Metazoa</taxon>
        <taxon>Echinodermata</taxon>
        <taxon>Eleutherozoa</taxon>
        <taxon>Echinozoa</taxon>
        <taxon>Echinoidea</taxon>
        <taxon>Euechinoidea</taxon>
        <taxon>Echinacea</taxon>
        <taxon>Camarodonta</taxon>
        <taxon>Echinidea</taxon>
        <taxon>Strongylocentrotidae</taxon>
        <taxon>Strongylocentrotus</taxon>
    </lineage>
</organism>
<proteinExistence type="predicted"/>
<dbReference type="InterPro" id="IPR049772">
    <property type="entry name" value="OTU_OTUD6"/>
</dbReference>
<dbReference type="PROSITE" id="PS50802">
    <property type="entry name" value="OTU"/>
    <property type="match status" value="1"/>
</dbReference>
<keyword evidence="3" id="KW-0645">Protease</keyword>
<dbReference type="InParanoid" id="A0A7M7N787"/>
<dbReference type="PANTHER" id="PTHR12419:SF10">
    <property type="entry name" value="DEUBIQUITINASE OTUD6B"/>
    <property type="match status" value="1"/>
</dbReference>
<dbReference type="GO" id="GO:0006508">
    <property type="term" value="P:proteolysis"/>
    <property type="evidence" value="ECO:0007669"/>
    <property type="project" value="UniProtKB-KW"/>
</dbReference>
<keyword evidence="10" id="KW-1185">Reference proteome</keyword>
<evidence type="ECO:0000313" key="9">
    <source>
        <dbReference type="EnsemblMetazoa" id="XP_030831554"/>
    </source>
</evidence>
<keyword evidence="5" id="KW-0378">Hydrolase</keyword>
<dbReference type="OMA" id="YELGAHY"/>
<dbReference type="EnsemblMetazoa" id="XM_030975694">
    <property type="protein sequence ID" value="XP_030831554"/>
    <property type="gene ID" value="LOC590568"/>
</dbReference>
<dbReference type="EC" id="3.4.19.12" evidence="2"/>
<dbReference type="PANTHER" id="PTHR12419">
    <property type="entry name" value="OTU DOMAIN CONTAINING PROTEIN"/>
    <property type="match status" value="1"/>
</dbReference>
<dbReference type="InterPro" id="IPR038765">
    <property type="entry name" value="Papain-like_cys_pep_sf"/>
</dbReference>
<evidence type="ECO:0000256" key="4">
    <source>
        <dbReference type="ARBA" id="ARBA00022786"/>
    </source>
</evidence>
<accession>A0A7M7N787</accession>
<reference evidence="10" key="1">
    <citation type="submission" date="2015-02" db="EMBL/GenBank/DDBJ databases">
        <title>Genome sequencing for Strongylocentrotus purpuratus.</title>
        <authorList>
            <person name="Murali S."/>
            <person name="Liu Y."/>
            <person name="Vee V."/>
            <person name="English A."/>
            <person name="Wang M."/>
            <person name="Skinner E."/>
            <person name="Han Y."/>
            <person name="Muzny D.M."/>
            <person name="Worley K.C."/>
            <person name="Gibbs R.A."/>
        </authorList>
    </citation>
    <scope>NUCLEOTIDE SEQUENCE</scope>
</reference>
<evidence type="ECO:0000259" key="8">
    <source>
        <dbReference type="PROSITE" id="PS50802"/>
    </source>
</evidence>
<evidence type="ECO:0000256" key="3">
    <source>
        <dbReference type="ARBA" id="ARBA00022670"/>
    </source>
</evidence>
<dbReference type="Pfam" id="PF02338">
    <property type="entry name" value="OTU"/>
    <property type="match status" value="1"/>
</dbReference>
<dbReference type="KEGG" id="spu:590568"/>
<dbReference type="GeneID" id="590568"/>
<dbReference type="Gene3D" id="3.90.70.80">
    <property type="match status" value="1"/>
</dbReference>
<evidence type="ECO:0000256" key="6">
    <source>
        <dbReference type="ARBA" id="ARBA00022807"/>
    </source>
</evidence>
<dbReference type="AlphaFoldDB" id="A0A7M7N787"/>
<dbReference type="OrthoDB" id="415023at2759"/>
<protein>
    <recommendedName>
        <fullName evidence="2">ubiquitinyl hydrolase 1</fullName>
        <ecNumber evidence="2">3.4.19.12</ecNumber>
    </recommendedName>
</protein>
<evidence type="ECO:0000313" key="10">
    <source>
        <dbReference type="Proteomes" id="UP000007110"/>
    </source>
</evidence>
<sequence>MDQNELEQKHRNERKELQAKIQGIKKAAPKGDKKRKKEATEEIARLEAELDQRHQAELEANEAAVPLDAAQNEVATEEMLGGLDINEESGDKPQKLSKAQKRRNKKAQEEKEKVERIAIAEKDNVNSARNIENKQFACITSKRNLQIKQIPSDGHCLYNAVVHQLSLQGIEEKMELVRQKVSDHMKCNIDEFLCFLTKPDTGDMLTPDEYEKYCDDVANTADWGGHHEMKAITEVYKKPIEVLQAEGPLLKMGEEFKGHPIMLSYHHHAYGLGEHYNSVMEREKKLAEDET</sequence>
<evidence type="ECO:0000256" key="7">
    <source>
        <dbReference type="SAM" id="MobiDB-lite"/>
    </source>
</evidence>
<dbReference type="SUPFAM" id="SSF54001">
    <property type="entry name" value="Cysteine proteinases"/>
    <property type="match status" value="1"/>
</dbReference>
<keyword evidence="4" id="KW-0833">Ubl conjugation pathway</keyword>
<dbReference type="FunCoup" id="A0A7M7N787">
    <property type="interactions" value="1145"/>
</dbReference>
<comment type="catalytic activity">
    <reaction evidence="1">
        <text>Thiol-dependent hydrolysis of ester, thioester, amide, peptide and isopeptide bonds formed by the C-terminal Gly of ubiquitin (a 76-residue protein attached to proteins as an intracellular targeting signal).</text>
        <dbReference type="EC" id="3.4.19.12"/>
    </reaction>
</comment>
<evidence type="ECO:0000256" key="2">
    <source>
        <dbReference type="ARBA" id="ARBA00012759"/>
    </source>
</evidence>
<feature type="region of interest" description="Disordered" evidence="7">
    <location>
        <begin position="1"/>
        <end position="40"/>
    </location>
</feature>
<dbReference type="FunFam" id="3.90.70.80:FF:000003">
    <property type="entry name" value="OTU domain-containing protein 6B"/>
    <property type="match status" value="1"/>
</dbReference>
<dbReference type="RefSeq" id="XP_030831554.1">
    <property type="nucleotide sequence ID" value="XM_030975694.1"/>
</dbReference>